<proteinExistence type="predicted"/>
<keyword evidence="2" id="KW-1185">Reference proteome</keyword>
<sequence>MRRVIAYINIVFIWLVFSNHVVGQKLADKHALQKGDVISAIEVRDLKNKPVMTPFIGEKVVMIFYADPDTPKANEYFVEKVKQWKFPTDTFLAYGVVNLKDTFYPNSFVRFLIRSIRKRSKREAGATILTDPEGTVQKEWNTGDSNNTIGILVVDTTGEVLFWKAGELTKEETEEVINILIDRLPQAKKLTEEDLRQFELD</sequence>
<evidence type="ECO:0008006" key="3">
    <source>
        <dbReference type="Google" id="ProtNLM"/>
    </source>
</evidence>
<name>A0A3Q9FSI1_9BACT</name>
<accession>A0A3Q9FSI1</accession>
<dbReference type="KEGG" id="fll:EI427_22955"/>
<dbReference type="Pfam" id="PF09695">
    <property type="entry name" value="YtfJ_HI0045"/>
    <property type="match status" value="1"/>
</dbReference>
<evidence type="ECO:0000313" key="1">
    <source>
        <dbReference type="EMBL" id="AZQ65078.1"/>
    </source>
</evidence>
<dbReference type="AlphaFoldDB" id="A0A3Q9FSI1"/>
<dbReference type="OrthoDB" id="977927at2"/>
<gene>
    <name evidence="1" type="ORF">EI427_22955</name>
</gene>
<dbReference type="EMBL" id="CP034563">
    <property type="protein sequence ID" value="AZQ65078.1"/>
    <property type="molecule type" value="Genomic_DNA"/>
</dbReference>
<reference evidence="1 2" key="1">
    <citation type="submission" date="2018-12" db="EMBL/GenBank/DDBJ databases">
        <title>Flammeovirga pectinis sp. nov., isolated from the gut of the Korean scallop, Patinopecten yessoensis.</title>
        <authorList>
            <person name="Bae J.-W."/>
            <person name="Jeong Y.-S."/>
            <person name="Kang W."/>
        </authorList>
    </citation>
    <scope>NUCLEOTIDE SEQUENCE [LARGE SCALE GENOMIC DNA]</scope>
    <source>
        <strain evidence="1 2">L12M1</strain>
    </source>
</reference>
<dbReference type="InterPro" id="IPR006513">
    <property type="entry name" value="YtfJ_HI0045"/>
</dbReference>
<protein>
    <recommendedName>
        <fullName evidence="3">YtfJ family protein</fullName>
    </recommendedName>
</protein>
<evidence type="ECO:0000313" key="2">
    <source>
        <dbReference type="Proteomes" id="UP000267268"/>
    </source>
</evidence>
<dbReference type="RefSeq" id="WP_126619440.1">
    <property type="nucleotide sequence ID" value="NZ_CP034563.1"/>
</dbReference>
<organism evidence="1 2">
    <name type="scientific">Flammeovirga pectinis</name>
    <dbReference type="NCBI Taxonomy" id="2494373"/>
    <lineage>
        <taxon>Bacteria</taxon>
        <taxon>Pseudomonadati</taxon>
        <taxon>Bacteroidota</taxon>
        <taxon>Cytophagia</taxon>
        <taxon>Cytophagales</taxon>
        <taxon>Flammeovirgaceae</taxon>
        <taxon>Flammeovirga</taxon>
    </lineage>
</organism>
<dbReference type="Proteomes" id="UP000267268">
    <property type="component" value="Chromosome 2"/>
</dbReference>